<evidence type="ECO:0000313" key="2">
    <source>
        <dbReference type="EMBL" id="OUC44630.1"/>
    </source>
</evidence>
<keyword evidence="1" id="KW-0812">Transmembrane</keyword>
<proteinExistence type="predicted"/>
<accession>A0A1Y3EIU7</accession>
<dbReference type="AlphaFoldDB" id="A0A1Y3EIU7"/>
<dbReference type="Proteomes" id="UP000243006">
    <property type="component" value="Unassembled WGS sequence"/>
</dbReference>
<protein>
    <submittedName>
        <fullName evidence="2">Uncharacterized protein</fullName>
    </submittedName>
</protein>
<dbReference type="EMBL" id="LVZM01012300">
    <property type="protein sequence ID" value="OUC44630.1"/>
    <property type="molecule type" value="Genomic_DNA"/>
</dbReference>
<keyword evidence="1" id="KW-1133">Transmembrane helix</keyword>
<sequence length="83" mass="9290">MLIALSEQGKLRKGKVKYSSTIMQNVICTYSVVLENGSDGFGFCDWMLTGLAWFIVIVTFPLSFIFCIKRSASIFTARPQSQV</sequence>
<feature type="transmembrane region" description="Helical" evidence="1">
    <location>
        <begin position="46"/>
        <end position="68"/>
    </location>
</feature>
<gene>
    <name evidence="2" type="ORF">D917_08934</name>
</gene>
<name>A0A1Y3EIU7_9BILA</name>
<comment type="caution">
    <text evidence="2">The sequence shown here is derived from an EMBL/GenBank/DDBJ whole genome shotgun (WGS) entry which is preliminary data.</text>
</comment>
<keyword evidence="1" id="KW-0472">Membrane</keyword>
<organism evidence="2 3">
    <name type="scientific">Trichinella nativa</name>
    <dbReference type="NCBI Taxonomy" id="6335"/>
    <lineage>
        <taxon>Eukaryota</taxon>
        <taxon>Metazoa</taxon>
        <taxon>Ecdysozoa</taxon>
        <taxon>Nematoda</taxon>
        <taxon>Enoplea</taxon>
        <taxon>Dorylaimia</taxon>
        <taxon>Trichinellida</taxon>
        <taxon>Trichinellidae</taxon>
        <taxon>Trichinella</taxon>
    </lineage>
</organism>
<evidence type="ECO:0000256" key="1">
    <source>
        <dbReference type="SAM" id="Phobius"/>
    </source>
</evidence>
<reference evidence="2 3" key="1">
    <citation type="submission" date="2015-04" db="EMBL/GenBank/DDBJ databases">
        <title>Draft genome of the roundworm Trichinella nativa.</title>
        <authorList>
            <person name="Mitreva M."/>
        </authorList>
    </citation>
    <scope>NUCLEOTIDE SEQUENCE [LARGE SCALE GENOMIC DNA]</scope>
    <source>
        <strain evidence="2 3">ISS45</strain>
    </source>
</reference>
<evidence type="ECO:0000313" key="3">
    <source>
        <dbReference type="Proteomes" id="UP000243006"/>
    </source>
</evidence>